<accession>A0A1Y2KWH1</accession>
<dbReference type="RefSeq" id="WP_085585685.1">
    <property type="nucleotide sequence ID" value="NZ_JFKA01000013.1"/>
</dbReference>
<organism evidence="1 2">
    <name type="scientific">Thalassospira mesophila</name>
    <dbReference type="NCBI Taxonomy" id="1293891"/>
    <lineage>
        <taxon>Bacteria</taxon>
        <taxon>Pseudomonadati</taxon>
        <taxon>Pseudomonadota</taxon>
        <taxon>Alphaproteobacteria</taxon>
        <taxon>Rhodospirillales</taxon>
        <taxon>Thalassospiraceae</taxon>
        <taxon>Thalassospira</taxon>
    </lineage>
</organism>
<dbReference type="STRING" id="1293891.TMES_19445"/>
<reference evidence="1 2" key="1">
    <citation type="submission" date="2014-03" db="EMBL/GenBank/DDBJ databases">
        <title>The draft genome sequence of Thalassospira mesophila JCM 18969.</title>
        <authorList>
            <person name="Lai Q."/>
            <person name="Shao Z."/>
        </authorList>
    </citation>
    <scope>NUCLEOTIDE SEQUENCE [LARGE SCALE GENOMIC DNA]</scope>
    <source>
        <strain evidence="1 2">JCM 18969</strain>
    </source>
</reference>
<name>A0A1Y2KWH1_9PROT</name>
<sequence>MRAGIVQLSLSIFFDEDANPYYKINPVFETEFVGRDGMLPVLPGITVLAGFVAGKRMKPVSGFACWG</sequence>
<protein>
    <submittedName>
        <fullName evidence="1">Uncharacterized protein</fullName>
    </submittedName>
</protein>
<comment type="caution">
    <text evidence="1">The sequence shown here is derived from an EMBL/GenBank/DDBJ whole genome shotgun (WGS) entry which is preliminary data.</text>
</comment>
<evidence type="ECO:0000313" key="2">
    <source>
        <dbReference type="Proteomes" id="UP000193391"/>
    </source>
</evidence>
<evidence type="ECO:0000313" key="1">
    <source>
        <dbReference type="EMBL" id="OSQ36001.1"/>
    </source>
</evidence>
<gene>
    <name evidence="1" type="ORF">TMES_19445</name>
</gene>
<keyword evidence="2" id="KW-1185">Reference proteome</keyword>
<dbReference type="AlphaFoldDB" id="A0A1Y2KWH1"/>
<dbReference type="Proteomes" id="UP000193391">
    <property type="component" value="Unassembled WGS sequence"/>
</dbReference>
<dbReference type="EMBL" id="JFKA01000013">
    <property type="protein sequence ID" value="OSQ36001.1"/>
    <property type="molecule type" value="Genomic_DNA"/>
</dbReference>
<proteinExistence type="predicted"/>